<protein>
    <submittedName>
        <fullName evidence="2">Type 1 glutamine amidotransferase</fullName>
    </submittedName>
</protein>
<comment type="caution">
    <text evidence="2">The sequence shown here is derived from an EMBL/GenBank/DDBJ whole genome shotgun (WGS) entry which is preliminary data.</text>
</comment>
<keyword evidence="2" id="KW-0315">Glutamine amidotransferase</keyword>
<dbReference type="Gene3D" id="3.40.50.880">
    <property type="match status" value="1"/>
</dbReference>
<proteinExistence type="predicted"/>
<dbReference type="PROSITE" id="PS51273">
    <property type="entry name" value="GATASE_TYPE_1"/>
    <property type="match status" value="1"/>
</dbReference>
<dbReference type="Proteomes" id="UP001139485">
    <property type="component" value="Unassembled WGS sequence"/>
</dbReference>
<accession>A0A9X2D5J8</accession>
<dbReference type="InterPro" id="IPR017926">
    <property type="entry name" value="GATASE"/>
</dbReference>
<feature type="domain" description="Glutamine amidotransferase" evidence="1">
    <location>
        <begin position="64"/>
        <end position="197"/>
    </location>
</feature>
<dbReference type="SUPFAM" id="SSF52317">
    <property type="entry name" value="Class I glutamine amidotransferase-like"/>
    <property type="match status" value="1"/>
</dbReference>
<dbReference type="InterPro" id="IPR029062">
    <property type="entry name" value="Class_I_gatase-like"/>
</dbReference>
<dbReference type="AlphaFoldDB" id="A0A9X2D5J8"/>
<gene>
    <name evidence="2" type="ORF">M8330_04010</name>
</gene>
<keyword evidence="3" id="KW-1185">Reference proteome</keyword>
<organism evidence="2 3">
    <name type="scientific">Nocardioides bruguierae</name>
    <dbReference type="NCBI Taxonomy" id="2945102"/>
    <lineage>
        <taxon>Bacteria</taxon>
        <taxon>Bacillati</taxon>
        <taxon>Actinomycetota</taxon>
        <taxon>Actinomycetes</taxon>
        <taxon>Propionibacteriales</taxon>
        <taxon>Nocardioidaceae</taxon>
        <taxon>Nocardioides</taxon>
    </lineage>
</organism>
<dbReference type="RefSeq" id="WP_250826285.1">
    <property type="nucleotide sequence ID" value="NZ_JAMOIL010000003.1"/>
</dbReference>
<reference evidence="2" key="1">
    <citation type="submission" date="2022-05" db="EMBL/GenBank/DDBJ databases">
        <authorList>
            <person name="Tuo L."/>
        </authorList>
    </citation>
    <scope>NUCLEOTIDE SEQUENCE</scope>
    <source>
        <strain evidence="2">BSK12Z-4</strain>
    </source>
</reference>
<sequence length="262" mass="26815">MTPDPAVDPAADPGADRPLVLLVRPDEDDPPGLLGAWLLAGGCVLDERRMFAGDPLPADLDGHDALVVLGGEMGAGDEAEHPWLVGLKALVRTAVADGVPTLGVCLGHQVIAAALGGEVGVNPRGRTLGLTPVGWTDAAEGDALLGGLGTARAMHWNNDVVLALPDAAVRLASSPLGDVQAARYAPAAWGVQCHPEVDDAIVAGWPDTEEAVPQVRAAADELAATWGPAGARFAALATARHRARAALRDTEPQRTGAPLSEV</sequence>
<dbReference type="GO" id="GO:0005829">
    <property type="term" value="C:cytosol"/>
    <property type="evidence" value="ECO:0007669"/>
    <property type="project" value="TreeGrafter"/>
</dbReference>
<dbReference type="PANTHER" id="PTHR42695:SF5">
    <property type="entry name" value="GLUTAMINE AMIDOTRANSFERASE YLR126C-RELATED"/>
    <property type="match status" value="1"/>
</dbReference>
<evidence type="ECO:0000259" key="1">
    <source>
        <dbReference type="Pfam" id="PF00117"/>
    </source>
</evidence>
<dbReference type="Pfam" id="PF00117">
    <property type="entry name" value="GATase"/>
    <property type="match status" value="1"/>
</dbReference>
<name>A0A9X2D5J8_9ACTN</name>
<evidence type="ECO:0000313" key="3">
    <source>
        <dbReference type="Proteomes" id="UP001139485"/>
    </source>
</evidence>
<dbReference type="CDD" id="cd01741">
    <property type="entry name" value="GATase1_1"/>
    <property type="match status" value="1"/>
</dbReference>
<dbReference type="EMBL" id="JAMOIL010000003">
    <property type="protein sequence ID" value="MCM0619460.1"/>
    <property type="molecule type" value="Genomic_DNA"/>
</dbReference>
<evidence type="ECO:0000313" key="2">
    <source>
        <dbReference type="EMBL" id="MCM0619460.1"/>
    </source>
</evidence>
<dbReference type="PANTHER" id="PTHR42695">
    <property type="entry name" value="GLUTAMINE AMIDOTRANSFERASE YLR126C-RELATED"/>
    <property type="match status" value="1"/>
</dbReference>
<dbReference type="InterPro" id="IPR044992">
    <property type="entry name" value="ChyE-like"/>
</dbReference>